<protein>
    <submittedName>
        <fullName evidence="2">Uncharacterized protein</fullName>
    </submittedName>
</protein>
<dbReference type="EMBL" id="JH658640">
    <property type="protein sequence ID" value="EXK77121.1"/>
    <property type="molecule type" value="Genomic_DNA"/>
</dbReference>
<feature type="region of interest" description="Disordered" evidence="1">
    <location>
        <begin position="16"/>
        <end position="39"/>
    </location>
</feature>
<dbReference type="Proteomes" id="UP000030663">
    <property type="component" value="Unassembled WGS sequence"/>
</dbReference>
<accession>X0B5S5</accession>
<gene>
    <name evidence="2" type="ORF">FOQG_18165</name>
</gene>
<reference evidence="2 3" key="1">
    <citation type="submission" date="2011-11" db="EMBL/GenBank/DDBJ databases">
        <title>The Genome Sequence of Fusarium oxysporum PHW815.</title>
        <authorList>
            <consortium name="The Broad Institute Genome Sequencing Platform"/>
            <person name="Ma L.-J."/>
            <person name="Gale L.R."/>
            <person name="Schwartz D.C."/>
            <person name="Zhou S."/>
            <person name="Corby-Kistler H."/>
            <person name="Young S.K."/>
            <person name="Zeng Q."/>
            <person name="Gargeya S."/>
            <person name="Fitzgerald M."/>
            <person name="Haas B."/>
            <person name="Abouelleil A."/>
            <person name="Alvarado L."/>
            <person name="Arachchi H.M."/>
            <person name="Berlin A."/>
            <person name="Brown A."/>
            <person name="Chapman S.B."/>
            <person name="Chen Z."/>
            <person name="Dunbar C."/>
            <person name="Freedman E."/>
            <person name="Gearin G."/>
            <person name="Goldberg J."/>
            <person name="Griggs A."/>
            <person name="Gujja S."/>
            <person name="Heiman D."/>
            <person name="Howarth C."/>
            <person name="Larson L."/>
            <person name="Lui A."/>
            <person name="MacDonald P.J.P."/>
            <person name="Montmayeur A."/>
            <person name="Murphy C."/>
            <person name="Neiman D."/>
            <person name="Pearson M."/>
            <person name="Priest M."/>
            <person name="Roberts A."/>
            <person name="Saif S."/>
            <person name="Shea T."/>
            <person name="Shenoy N."/>
            <person name="Sisk P."/>
            <person name="Stolte C."/>
            <person name="Sykes S."/>
            <person name="Wortman J."/>
            <person name="Nusbaum C."/>
            <person name="Birren B."/>
        </authorList>
    </citation>
    <scope>NUCLEOTIDE SEQUENCE [LARGE SCALE GENOMIC DNA]</scope>
    <source>
        <strain evidence="2 3">54005</strain>
    </source>
</reference>
<dbReference type="AlphaFoldDB" id="X0B5S5"/>
<evidence type="ECO:0000256" key="1">
    <source>
        <dbReference type="SAM" id="MobiDB-lite"/>
    </source>
</evidence>
<evidence type="ECO:0000313" key="3">
    <source>
        <dbReference type="Proteomes" id="UP000030663"/>
    </source>
</evidence>
<proteinExistence type="predicted"/>
<feature type="compositionally biased region" description="Basic residues" evidence="1">
    <location>
        <begin position="18"/>
        <end position="31"/>
    </location>
</feature>
<dbReference type="HOGENOM" id="CLU_2722313_0_0_1"/>
<evidence type="ECO:0000313" key="2">
    <source>
        <dbReference type="EMBL" id="EXK77121.1"/>
    </source>
</evidence>
<name>X0B5S5_FUSOX</name>
<sequence>MASSLRTILMPSAMWPKKSLRGRPHQHHRGRQTTEEISTSCGRIKSASIDPTIPCLPGALWFTFPSISRLTS</sequence>
<keyword evidence="3" id="KW-1185">Reference proteome</keyword>
<organism evidence="2 3">
    <name type="scientific">Fusarium oxysporum f. sp. raphani 54005</name>
    <dbReference type="NCBI Taxonomy" id="1089458"/>
    <lineage>
        <taxon>Eukaryota</taxon>
        <taxon>Fungi</taxon>
        <taxon>Dikarya</taxon>
        <taxon>Ascomycota</taxon>
        <taxon>Pezizomycotina</taxon>
        <taxon>Sordariomycetes</taxon>
        <taxon>Hypocreomycetidae</taxon>
        <taxon>Hypocreales</taxon>
        <taxon>Nectriaceae</taxon>
        <taxon>Fusarium</taxon>
        <taxon>Fusarium oxysporum species complex</taxon>
    </lineage>
</organism>